<evidence type="ECO:0000256" key="1">
    <source>
        <dbReference type="SAM" id="MobiDB-lite"/>
    </source>
</evidence>
<feature type="non-terminal residue" evidence="2">
    <location>
        <position position="218"/>
    </location>
</feature>
<gene>
    <name evidence="2" type="ORF">HICCMSTLAB_LOCUS8142</name>
</gene>
<keyword evidence="3" id="KW-1185">Reference proteome</keyword>
<feature type="region of interest" description="Disordered" evidence="1">
    <location>
        <begin position="177"/>
        <end position="201"/>
    </location>
</feature>
<sequence length="218" mass="23770">SRAAAVADFNTGSRYVCVTYAIEDSGRLSSLCRVAVVPLAVPKAGYNNASAWRTPAGKWGTATGIDGPCLDTIRVLFSCSSTIREYNQERQRRHSRDAKGASEKKCHKRENSDHTTSTHGHRAAAVTPSAPLRTSAKCILWTTTTTTTTITTTISTITTTTYTTAGALLCTAAMNRTKEKGRGKRKRMSTTRGPRDQEQPCGWSGTTEFTLLFYFFAI</sequence>
<feature type="compositionally biased region" description="Basic residues" evidence="1">
    <location>
        <begin position="179"/>
        <end position="189"/>
    </location>
</feature>
<evidence type="ECO:0000313" key="3">
    <source>
        <dbReference type="Proteomes" id="UP000786811"/>
    </source>
</evidence>
<dbReference type="AlphaFoldDB" id="A0A8J2HI38"/>
<accession>A0A8J2HI38</accession>
<evidence type="ECO:0000313" key="2">
    <source>
        <dbReference type="EMBL" id="CAG5096302.1"/>
    </source>
</evidence>
<protein>
    <submittedName>
        <fullName evidence="2">Uncharacterized protein</fullName>
    </submittedName>
</protein>
<dbReference type="Proteomes" id="UP000786811">
    <property type="component" value="Unassembled WGS sequence"/>
</dbReference>
<proteinExistence type="predicted"/>
<feature type="region of interest" description="Disordered" evidence="1">
    <location>
        <begin position="88"/>
        <end position="129"/>
    </location>
</feature>
<reference evidence="2" key="1">
    <citation type="submission" date="2021-04" db="EMBL/GenBank/DDBJ databases">
        <authorList>
            <person name="Chebbi M.A.C M."/>
        </authorList>
    </citation>
    <scope>NUCLEOTIDE SEQUENCE</scope>
</reference>
<feature type="compositionally biased region" description="Basic and acidic residues" evidence="1">
    <location>
        <begin position="97"/>
        <end position="113"/>
    </location>
</feature>
<name>A0A8J2HI38_COTCN</name>
<comment type="caution">
    <text evidence="2">The sequence shown here is derived from an EMBL/GenBank/DDBJ whole genome shotgun (WGS) entry which is preliminary data.</text>
</comment>
<dbReference type="EMBL" id="CAJNRD030001121">
    <property type="protein sequence ID" value="CAG5096302.1"/>
    <property type="molecule type" value="Genomic_DNA"/>
</dbReference>
<organism evidence="2 3">
    <name type="scientific">Cotesia congregata</name>
    <name type="common">Parasitoid wasp</name>
    <name type="synonym">Apanteles congregatus</name>
    <dbReference type="NCBI Taxonomy" id="51543"/>
    <lineage>
        <taxon>Eukaryota</taxon>
        <taxon>Metazoa</taxon>
        <taxon>Ecdysozoa</taxon>
        <taxon>Arthropoda</taxon>
        <taxon>Hexapoda</taxon>
        <taxon>Insecta</taxon>
        <taxon>Pterygota</taxon>
        <taxon>Neoptera</taxon>
        <taxon>Endopterygota</taxon>
        <taxon>Hymenoptera</taxon>
        <taxon>Apocrita</taxon>
        <taxon>Ichneumonoidea</taxon>
        <taxon>Braconidae</taxon>
        <taxon>Microgastrinae</taxon>
        <taxon>Cotesia</taxon>
    </lineage>
</organism>